<evidence type="ECO:0000259" key="4">
    <source>
        <dbReference type="SMART" id="SM00822"/>
    </source>
</evidence>
<evidence type="ECO:0000256" key="3">
    <source>
        <dbReference type="RuleBase" id="RU000363"/>
    </source>
</evidence>
<evidence type="ECO:0000256" key="1">
    <source>
        <dbReference type="ARBA" id="ARBA00006484"/>
    </source>
</evidence>
<evidence type="ECO:0000256" key="2">
    <source>
        <dbReference type="ARBA" id="ARBA00023002"/>
    </source>
</evidence>
<dbReference type="InterPro" id="IPR057326">
    <property type="entry name" value="KR_dom"/>
</dbReference>
<dbReference type="PANTHER" id="PTHR44196">
    <property type="entry name" value="DEHYDROGENASE/REDUCTASE SDR FAMILY MEMBER 7B"/>
    <property type="match status" value="1"/>
</dbReference>
<dbReference type="PANTHER" id="PTHR44196:SF1">
    <property type="entry name" value="DEHYDROGENASE_REDUCTASE SDR FAMILY MEMBER 7B"/>
    <property type="match status" value="1"/>
</dbReference>
<protein>
    <submittedName>
        <fullName evidence="5">Short chain dehydrogenase</fullName>
    </submittedName>
</protein>
<dbReference type="PRINTS" id="PR00080">
    <property type="entry name" value="SDRFAMILY"/>
</dbReference>
<dbReference type="GO" id="GO:0016020">
    <property type="term" value="C:membrane"/>
    <property type="evidence" value="ECO:0007669"/>
    <property type="project" value="TreeGrafter"/>
</dbReference>
<dbReference type="NCBIfam" id="NF004825">
    <property type="entry name" value="PRK06181.1"/>
    <property type="match status" value="1"/>
</dbReference>
<dbReference type="Gene3D" id="3.40.50.720">
    <property type="entry name" value="NAD(P)-binding Rossmann-like Domain"/>
    <property type="match status" value="1"/>
</dbReference>
<dbReference type="SUPFAM" id="SSF51735">
    <property type="entry name" value="NAD(P)-binding Rossmann-fold domains"/>
    <property type="match status" value="1"/>
</dbReference>
<dbReference type="AlphaFoldDB" id="A0A2Z3GP45"/>
<organism evidence="5 6">
    <name type="scientific">Hymenobacter nivis</name>
    <dbReference type="NCBI Taxonomy" id="1850093"/>
    <lineage>
        <taxon>Bacteria</taxon>
        <taxon>Pseudomonadati</taxon>
        <taxon>Bacteroidota</taxon>
        <taxon>Cytophagia</taxon>
        <taxon>Cytophagales</taxon>
        <taxon>Hymenobacteraceae</taxon>
        <taxon>Hymenobacter</taxon>
    </lineage>
</organism>
<reference evidence="6" key="1">
    <citation type="submission" date="2018-04" db="EMBL/GenBank/DDBJ databases">
        <title>Complete genome of Antarctic heterotrophic bacterium Hymenobacter nivis.</title>
        <authorList>
            <person name="Terashima M."/>
        </authorList>
    </citation>
    <scope>NUCLEOTIDE SEQUENCE [LARGE SCALE GENOMIC DNA]</scope>
    <source>
        <strain evidence="6">NBRC 111535</strain>
    </source>
</reference>
<dbReference type="PRINTS" id="PR00081">
    <property type="entry name" value="GDHRDH"/>
</dbReference>
<feature type="domain" description="Ketoreductase" evidence="4">
    <location>
        <begin position="4"/>
        <end position="186"/>
    </location>
</feature>
<dbReference type="InterPro" id="IPR020904">
    <property type="entry name" value="Sc_DH/Rdtase_CS"/>
</dbReference>
<proteinExistence type="inferred from homology"/>
<keyword evidence="2" id="KW-0560">Oxidoreductase</keyword>
<evidence type="ECO:0000313" key="5">
    <source>
        <dbReference type="EMBL" id="AWM32735.1"/>
    </source>
</evidence>
<evidence type="ECO:0000313" key="6">
    <source>
        <dbReference type="Proteomes" id="UP000245999"/>
    </source>
</evidence>
<sequence length="266" mass="27601">MSQKTVLITGGTSGIGRACALAFGRAGYAVAVTGRDAARLADTAGALAAAGVAHLTVQADVGDAAAATRAVAATVARFGGLDVLINNAGLSMRAKFADVDVRVLEQLMQTNFFGTVYTTKAALPHLLASKGTVVGISSIAGFRGLPGRTGYSASKFAMNGFLEALRTELLPAGVNVLTAAPGFTASNIRHAALVANGQTQNDTPRDEGRMMTSEAVAAHVLRAVAQRRRTLVLTGQGKLTVFLNKWLPGLMDKLVLANFRKEEGDF</sequence>
<dbReference type="InterPro" id="IPR002347">
    <property type="entry name" value="SDR_fam"/>
</dbReference>
<dbReference type="GO" id="GO:0016491">
    <property type="term" value="F:oxidoreductase activity"/>
    <property type="evidence" value="ECO:0007669"/>
    <property type="project" value="UniProtKB-KW"/>
</dbReference>
<gene>
    <name evidence="5" type="ORF">DDQ68_08045</name>
</gene>
<dbReference type="SMART" id="SM00822">
    <property type="entry name" value="PKS_KR"/>
    <property type="match status" value="1"/>
</dbReference>
<dbReference type="EMBL" id="CP029145">
    <property type="protein sequence ID" value="AWM32735.1"/>
    <property type="molecule type" value="Genomic_DNA"/>
</dbReference>
<comment type="similarity">
    <text evidence="1 3">Belongs to the short-chain dehydrogenases/reductases (SDR) family.</text>
</comment>
<dbReference type="Proteomes" id="UP000245999">
    <property type="component" value="Chromosome"/>
</dbReference>
<dbReference type="Pfam" id="PF00106">
    <property type="entry name" value="adh_short"/>
    <property type="match status" value="1"/>
</dbReference>
<dbReference type="PROSITE" id="PS00061">
    <property type="entry name" value="ADH_SHORT"/>
    <property type="match status" value="1"/>
</dbReference>
<dbReference type="KEGG" id="hnv:DDQ68_08045"/>
<name>A0A2Z3GP45_9BACT</name>
<accession>A0A2Z3GP45</accession>
<dbReference type="RefSeq" id="WP_109655832.1">
    <property type="nucleotide sequence ID" value="NZ_CP029145.1"/>
</dbReference>
<dbReference type="InterPro" id="IPR036291">
    <property type="entry name" value="NAD(P)-bd_dom_sf"/>
</dbReference>
<dbReference type="OrthoDB" id="822355at2"/>
<keyword evidence="6" id="KW-1185">Reference proteome</keyword>